<dbReference type="SUPFAM" id="SSF56219">
    <property type="entry name" value="DNase I-like"/>
    <property type="match status" value="1"/>
</dbReference>
<organism evidence="1">
    <name type="scientific">Cuerna arida</name>
    <dbReference type="NCBI Taxonomy" id="1464854"/>
    <lineage>
        <taxon>Eukaryota</taxon>
        <taxon>Metazoa</taxon>
        <taxon>Ecdysozoa</taxon>
        <taxon>Arthropoda</taxon>
        <taxon>Hexapoda</taxon>
        <taxon>Insecta</taxon>
        <taxon>Pterygota</taxon>
        <taxon>Neoptera</taxon>
        <taxon>Paraneoptera</taxon>
        <taxon>Hemiptera</taxon>
        <taxon>Auchenorrhyncha</taxon>
        <taxon>Membracoidea</taxon>
        <taxon>Cicadellidae</taxon>
        <taxon>Cicadellinae</taxon>
        <taxon>Proconiini</taxon>
        <taxon>Cuerna</taxon>
    </lineage>
</organism>
<proteinExistence type="predicted"/>
<dbReference type="Gene3D" id="3.60.10.10">
    <property type="entry name" value="Endonuclease/exonuclease/phosphatase"/>
    <property type="match status" value="1"/>
</dbReference>
<reference evidence="1" key="1">
    <citation type="submission" date="2015-11" db="EMBL/GenBank/DDBJ databases">
        <title>De novo transcriptome assembly of four potential Pierce s Disease insect vectors from Arizona vineyards.</title>
        <authorList>
            <person name="Tassone E.E."/>
        </authorList>
    </citation>
    <scope>NUCLEOTIDE SEQUENCE</scope>
</reference>
<gene>
    <name evidence="1" type="ORF">g.47308</name>
</gene>
<dbReference type="EMBL" id="GECZ01007006">
    <property type="protein sequence ID" value="JAS62763.1"/>
    <property type="molecule type" value="Transcribed_RNA"/>
</dbReference>
<protein>
    <recommendedName>
        <fullName evidence="2">Endonuclease/exonuclease/phosphatase domain-containing protein</fullName>
    </recommendedName>
</protein>
<evidence type="ECO:0000313" key="1">
    <source>
        <dbReference type="EMBL" id="JAS62763.1"/>
    </source>
</evidence>
<sequence length="118" mass="13321">AQNNIILIMGDYNVDCLIKDSPECNQLNGLLTTFNVQRIQLPPTRITKESSTSIDLCCVTTSFKREVNVRIINTGISDHTGQLCSLNLDVSRKMPCSYIHRILKPQNLDNLQLHLSNH</sequence>
<accession>A0A1B6GKE7</accession>
<feature type="non-terminal residue" evidence="1">
    <location>
        <position position="1"/>
    </location>
</feature>
<dbReference type="AlphaFoldDB" id="A0A1B6GKE7"/>
<feature type="non-terminal residue" evidence="1">
    <location>
        <position position="118"/>
    </location>
</feature>
<evidence type="ECO:0008006" key="2">
    <source>
        <dbReference type="Google" id="ProtNLM"/>
    </source>
</evidence>
<name>A0A1B6GKE7_9HEMI</name>
<dbReference type="InterPro" id="IPR036691">
    <property type="entry name" value="Endo/exonu/phosph_ase_sf"/>
</dbReference>